<dbReference type="OrthoDB" id="3486565at2759"/>
<protein>
    <submittedName>
        <fullName evidence="2">HET-domain-containing protein</fullName>
    </submittedName>
</protein>
<evidence type="ECO:0000259" key="1">
    <source>
        <dbReference type="Pfam" id="PF06985"/>
    </source>
</evidence>
<feature type="domain" description="Heterokaryon incompatibility" evidence="1">
    <location>
        <begin position="20"/>
        <end position="152"/>
    </location>
</feature>
<feature type="non-terminal residue" evidence="2">
    <location>
        <position position="1"/>
    </location>
</feature>
<dbReference type="PANTHER" id="PTHR33112:SF16">
    <property type="entry name" value="HETEROKARYON INCOMPATIBILITY DOMAIN-CONTAINING PROTEIN"/>
    <property type="match status" value="1"/>
</dbReference>
<comment type="caution">
    <text evidence="2">The sequence shown here is derived from an EMBL/GenBank/DDBJ whole genome shotgun (WGS) entry which is preliminary data.</text>
</comment>
<dbReference type="Proteomes" id="UP000799444">
    <property type="component" value="Unassembled WGS sequence"/>
</dbReference>
<organism evidence="2 3">
    <name type="scientific">Polyplosphaeria fusca</name>
    <dbReference type="NCBI Taxonomy" id="682080"/>
    <lineage>
        <taxon>Eukaryota</taxon>
        <taxon>Fungi</taxon>
        <taxon>Dikarya</taxon>
        <taxon>Ascomycota</taxon>
        <taxon>Pezizomycotina</taxon>
        <taxon>Dothideomycetes</taxon>
        <taxon>Pleosporomycetidae</taxon>
        <taxon>Pleosporales</taxon>
        <taxon>Tetraplosphaeriaceae</taxon>
        <taxon>Polyplosphaeria</taxon>
    </lineage>
</organism>
<sequence length="289" mass="33199">DVSRKRVQVISAPISAELKYSALSYCWGSSKFLKLKKENLDDFESGKVNFAELPRTFTDAVEVTRKLGLQYIWIDALCIVQDDQTDWSLQASQMRDIYSNSVVTLAAISGMSSASGLFFDRAGGRHIEPTPLNLDHDLDHHRWHTRAWTFQEYVLSRRTIHFGAESIQWECQAPSFGVNKLHAQLTSSTNTLGNQLLSKARGMFLWAKIMLEYTNRELTFESDRLPAIAGVARLFHHQLGTYYCGLWEEEFPRHLLWFSDRSKHTSHHYRAVTWRAPSWSWASLSGPVK</sequence>
<proteinExistence type="predicted"/>
<gene>
    <name evidence="2" type="ORF">EJ04DRAFT_405361</name>
</gene>
<dbReference type="EMBL" id="ML996173">
    <property type="protein sequence ID" value="KAF2732677.1"/>
    <property type="molecule type" value="Genomic_DNA"/>
</dbReference>
<keyword evidence="3" id="KW-1185">Reference proteome</keyword>
<dbReference type="PANTHER" id="PTHR33112">
    <property type="entry name" value="DOMAIN PROTEIN, PUTATIVE-RELATED"/>
    <property type="match status" value="1"/>
</dbReference>
<reference evidence="2" key="1">
    <citation type="journal article" date="2020" name="Stud. Mycol.">
        <title>101 Dothideomycetes genomes: a test case for predicting lifestyles and emergence of pathogens.</title>
        <authorList>
            <person name="Haridas S."/>
            <person name="Albert R."/>
            <person name="Binder M."/>
            <person name="Bloem J."/>
            <person name="Labutti K."/>
            <person name="Salamov A."/>
            <person name="Andreopoulos B."/>
            <person name="Baker S."/>
            <person name="Barry K."/>
            <person name="Bills G."/>
            <person name="Bluhm B."/>
            <person name="Cannon C."/>
            <person name="Castanera R."/>
            <person name="Culley D."/>
            <person name="Daum C."/>
            <person name="Ezra D."/>
            <person name="Gonzalez J."/>
            <person name="Henrissat B."/>
            <person name="Kuo A."/>
            <person name="Liang C."/>
            <person name="Lipzen A."/>
            <person name="Lutzoni F."/>
            <person name="Magnuson J."/>
            <person name="Mondo S."/>
            <person name="Nolan M."/>
            <person name="Ohm R."/>
            <person name="Pangilinan J."/>
            <person name="Park H.-J."/>
            <person name="Ramirez L."/>
            <person name="Alfaro M."/>
            <person name="Sun H."/>
            <person name="Tritt A."/>
            <person name="Yoshinaga Y."/>
            <person name="Zwiers L.-H."/>
            <person name="Turgeon B."/>
            <person name="Goodwin S."/>
            <person name="Spatafora J."/>
            <person name="Crous P."/>
            <person name="Grigoriev I."/>
        </authorList>
    </citation>
    <scope>NUCLEOTIDE SEQUENCE</scope>
    <source>
        <strain evidence="2">CBS 125425</strain>
    </source>
</reference>
<name>A0A9P4QRW3_9PLEO</name>
<dbReference type="InterPro" id="IPR010730">
    <property type="entry name" value="HET"/>
</dbReference>
<evidence type="ECO:0000313" key="3">
    <source>
        <dbReference type="Proteomes" id="UP000799444"/>
    </source>
</evidence>
<evidence type="ECO:0000313" key="2">
    <source>
        <dbReference type="EMBL" id="KAF2732677.1"/>
    </source>
</evidence>
<dbReference type="AlphaFoldDB" id="A0A9P4QRW3"/>
<dbReference type="Pfam" id="PF06985">
    <property type="entry name" value="HET"/>
    <property type="match status" value="1"/>
</dbReference>
<accession>A0A9P4QRW3</accession>
<feature type="non-terminal residue" evidence="2">
    <location>
        <position position="289"/>
    </location>
</feature>